<comment type="similarity">
    <text evidence="3">Belongs to the glycosyl hydrolase 18 family.</text>
</comment>
<evidence type="ECO:0000256" key="7">
    <source>
        <dbReference type="ARBA" id="ARBA00040976"/>
    </source>
</evidence>
<sequence length="395" mass="44909">MTISFCYSTFVILLVCMILSPIADAGGPPKHKDKKQNNKNQKDVKLSDKTVEDRGLVQENPRTKDILSENGNFCSKKVEDRQFHGEMLGYVTPWNNRGYDIAKIFGGKFTVISPVWLQVKRKSEEEYVINGGQDIDKGWMKSVKKGKRSVKIYPRLLFDQWTKHDFIAVFQEETELQALAKTIAAYYKKQSFDGIVLEVWSQLGGQAKTELQHLVVDIADAMHNSHMKLVLVIPPPVMASGPGMFSSSDFKTLYPVVDEFSLMTYDYSSAQSPGPNSPIDWVRSCVKEIAPDNEADQRSKILLGLNFYGYDYGPQSAEAIIGPRYLDLLKKHKLKWNTAQAEHVFDYKKDGPWVHQVYYPSLKSIQVRLQLAQELGTGISIWELGQGLDYFYDLL</sequence>
<dbReference type="OMA" id="YSINERI"/>
<dbReference type="GO" id="GO:0070492">
    <property type="term" value="F:oligosaccharide binding"/>
    <property type="evidence" value="ECO:0007669"/>
    <property type="project" value="TreeGrafter"/>
</dbReference>
<evidence type="ECO:0000256" key="5">
    <source>
        <dbReference type="ARBA" id="ARBA00022729"/>
    </source>
</evidence>
<organism evidence="11 12">
    <name type="scientific">Patiria miniata</name>
    <name type="common">Bat star</name>
    <name type="synonym">Asterina miniata</name>
    <dbReference type="NCBI Taxonomy" id="46514"/>
    <lineage>
        <taxon>Eukaryota</taxon>
        <taxon>Metazoa</taxon>
        <taxon>Echinodermata</taxon>
        <taxon>Eleutherozoa</taxon>
        <taxon>Asterozoa</taxon>
        <taxon>Asteroidea</taxon>
        <taxon>Valvatacea</taxon>
        <taxon>Valvatida</taxon>
        <taxon>Asterinidae</taxon>
        <taxon>Patiria</taxon>
    </lineage>
</organism>
<dbReference type="GO" id="GO:0012505">
    <property type="term" value="C:endomembrane system"/>
    <property type="evidence" value="ECO:0007669"/>
    <property type="project" value="TreeGrafter"/>
</dbReference>
<dbReference type="SMART" id="SM00636">
    <property type="entry name" value="Glyco_18"/>
    <property type="match status" value="1"/>
</dbReference>
<evidence type="ECO:0000259" key="10">
    <source>
        <dbReference type="PROSITE" id="PS51910"/>
    </source>
</evidence>
<dbReference type="Proteomes" id="UP000887568">
    <property type="component" value="Unplaced"/>
</dbReference>
<reference evidence="11" key="1">
    <citation type="submission" date="2022-11" db="UniProtKB">
        <authorList>
            <consortium name="EnsemblMetazoa"/>
        </authorList>
    </citation>
    <scope>IDENTIFICATION</scope>
</reference>
<dbReference type="GO" id="GO:0008061">
    <property type="term" value="F:chitin binding"/>
    <property type="evidence" value="ECO:0007669"/>
    <property type="project" value="InterPro"/>
</dbReference>
<dbReference type="OrthoDB" id="10254444at2759"/>
<dbReference type="CDD" id="cd02876">
    <property type="entry name" value="GH18_SI-CLP"/>
    <property type="match status" value="1"/>
</dbReference>
<dbReference type="EnsemblMetazoa" id="XM_038196082.1">
    <property type="protein sequence ID" value="XP_038052010.1"/>
    <property type="gene ID" value="LOC119724832"/>
</dbReference>
<accession>A0A913ZLN3</accession>
<evidence type="ECO:0000256" key="2">
    <source>
        <dbReference type="ARBA" id="ARBA00004613"/>
    </source>
</evidence>
<feature type="region of interest" description="Disordered" evidence="8">
    <location>
        <begin position="27"/>
        <end position="57"/>
    </location>
</feature>
<dbReference type="InterPro" id="IPR001223">
    <property type="entry name" value="Glyco_hydro18_cat"/>
</dbReference>
<dbReference type="InterPro" id="IPR017853">
    <property type="entry name" value="GH"/>
</dbReference>
<name>A0A913ZLN3_PATMI</name>
<evidence type="ECO:0000313" key="12">
    <source>
        <dbReference type="Proteomes" id="UP000887568"/>
    </source>
</evidence>
<dbReference type="GO" id="GO:0005975">
    <property type="term" value="P:carbohydrate metabolic process"/>
    <property type="evidence" value="ECO:0007669"/>
    <property type="project" value="InterPro"/>
</dbReference>
<evidence type="ECO:0000313" key="11">
    <source>
        <dbReference type="EnsemblMetazoa" id="XP_038052010.1"/>
    </source>
</evidence>
<keyword evidence="6" id="KW-0458">Lysosome</keyword>
<dbReference type="Gene3D" id="3.20.20.80">
    <property type="entry name" value="Glycosidases"/>
    <property type="match status" value="1"/>
</dbReference>
<dbReference type="GeneID" id="119724832"/>
<dbReference type="InterPro" id="IPR029070">
    <property type="entry name" value="Chitinase_insertion_sf"/>
</dbReference>
<dbReference type="PROSITE" id="PS51910">
    <property type="entry name" value="GH18_2"/>
    <property type="match status" value="1"/>
</dbReference>
<feature type="chain" id="PRO_5037617866" description="Chitinase domain-containing protein 1" evidence="9">
    <location>
        <begin position="26"/>
        <end position="395"/>
    </location>
</feature>
<evidence type="ECO:0000256" key="8">
    <source>
        <dbReference type="SAM" id="MobiDB-lite"/>
    </source>
</evidence>
<dbReference type="SUPFAM" id="SSF51445">
    <property type="entry name" value="(Trans)glycosidases"/>
    <property type="match status" value="1"/>
</dbReference>
<dbReference type="FunFam" id="3.10.50.10:FF:000002">
    <property type="entry name" value="Chitinase domain-containing protein 1"/>
    <property type="match status" value="1"/>
</dbReference>
<feature type="signal peptide" evidence="9">
    <location>
        <begin position="1"/>
        <end position="25"/>
    </location>
</feature>
<feature type="compositionally biased region" description="Basic and acidic residues" evidence="8">
    <location>
        <begin position="40"/>
        <end position="57"/>
    </location>
</feature>
<dbReference type="AlphaFoldDB" id="A0A913ZLN3"/>
<evidence type="ECO:0000256" key="1">
    <source>
        <dbReference type="ARBA" id="ARBA00004371"/>
    </source>
</evidence>
<dbReference type="RefSeq" id="XP_038052010.1">
    <property type="nucleotide sequence ID" value="XM_038196082.1"/>
</dbReference>
<evidence type="ECO:0000256" key="4">
    <source>
        <dbReference type="ARBA" id="ARBA00022525"/>
    </source>
</evidence>
<keyword evidence="4" id="KW-0964">Secreted</keyword>
<dbReference type="Gene3D" id="3.10.50.10">
    <property type="match status" value="1"/>
</dbReference>
<dbReference type="GO" id="GO:0005764">
    <property type="term" value="C:lysosome"/>
    <property type="evidence" value="ECO:0007669"/>
    <property type="project" value="UniProtKB-SubCell"/>
</dbReference>
<feature type="domain" description="GH18" evidence="10">
    <location>
        <begin position="85"/>
        <end position="395"/>
    </location>
</feature>
<dbReference type="CTD" id="66005"/>
<dbReference type="Pfam" id="PF00704">
    <property type="entry name" value="Glyco_hydro_18"/>
    <property type="match status" value="1"/>
</dbReference>
<dbReference type="InterPro" id="IPR011583">
    <property type="entry name" value="Chitinase_II/V-like_cat"/>
</dbReference>
<evidence type="ECO:0000256" key="3">
    <source>
        <dbReference type="ARBA" id="ARBA00009336"/>
    </source>
</evidence>
<evidence type="ECO:0000256" key="6">
    <source>
        <dbReference type="ARBA" id="ARBA00023228"/>
    </source>
</evidence>
<comment type="subcellular location">
    <subcellularLocation>
        <location evidence="1">Lysosome</location>
    </subcellularLocation>
    <subcellularLocation>
        <location evidence="2">Secreted</location>
    </subcellularLocation>
</comment>
<dbReference type="PANTHER" id="PTHR46066:SF2">
    <property type="entry name" value="CHITINASE DOMAIN-CONTAINING PROTEIN 1"/>
    <property type="match status" value="1"/>
</dbReference>
<keyword evidence="12" id="KW-1185">Reference proteome</keyword>
<proteinExistence type="inferred from homology"/>
<dbReference type="GO" id="GO:0005576">
    <property type="term" value="C:extracellular region"/>
    <property type="evidence" value="ECO:0007669"/>
    <property type="project" value="UniProtKB-SubCell"/>
</dbReference>
<keyword evidence="5 9" id="KW-0732">Signal</keyword>
<dbReference type="FunFam" id="3.20.20.80:FF:000028">
    <property type="entry name" value="Chitinase domain-containing protein 1"/>
    <property type="match status" value="1"/>
</dbReference>
<protein>
    <recommendedName>
        <fullName evidence="7">Chitinase domain-containing protein 1</fullName>
    </recommendedName>
</protein>
<evidence type="ECO:0000256" key="9">
    <source>
        <dbReference type="SAM" id="SignalP"/>
    </source>
</evidence>
<dbReference type="PANTHER" id="PTHR46066">
    <property type="entry name" value="CHITINASE DOMAIN-CONTAINING PROTEIN 1 FAMILY MEMBER"/>
    <property type="match status" value="1"/>
</dbReference>